<accession>A0ABN9U4L0</accession>
<protein>
    <submittedName>
        <fullName evidence="2">Uncharacterized protein</fullName>
    </submittedName>
</protein>
<sequence length="230" mass="24307">MVCRVCGSVHHGIQEYNLHARSHLQHAHAHRCGRGDVRRGRGSTVGGSPAGAEEEGRRRARRRVPAPERAEGKGQGRGARQPRIQGSHAFARHRTRAGSALVRDAVDLPHRRGLVPGQGRARSRQVLHGDGRGSARPKGGGRGPGVAWTAVPHCVLHDDEGTQESGADRDQARELADPPLHGQGATGPRLEEDGGQGQAAVRAGHEPVQLRRVRAAGRGAGGPAGDAARR</sequence>
<evidence type="ECO:0000313" key="2">
    <source>
        <dbReference type="EMBL" id="CAK0853130.1"/>
    </source>
</evidence>
<feature type="region of interest" description="Disordered" evidence="1">
    <location>
        <begin position="30"/>
        <end position="145"/>
    </location>
</feature>
<proteinExistence type="predicted"/>
<organism evidence="2 3">
    <name type="scientific">Prorocentrum cordatum</name>
    <dbReference type="NCBI Taxonomy" id="2364126"/>
    <lineage>
        <taxon>Eukaryota</taxon>
        <taxon>Sar</taxon>
        <taxon>Alveolata</taxon>
        <taxon>Dinophyceae</taxon>
        <taxon>Prorocentrales</taxon>
        <taxon>Prorocentraceae</taxon>
        <taxon>Prorocentrum</taxon>
    </lineage>
</organism>
<gene>
    <name evidence="2" type="ORF">PCOR1329_LOCUS44720</name>
</gene>
<keyword evidence="3" id="KW-1185">Reference proteome</keyword>
<evidence type="ECO:0000313" key="3">
    <source>
        <dbReference type="Proteomes" id="UP001189429"/>
    </source>
</evidence>
<feature type="compositionally biased region" description="Basic and acidic residues" evidence="1">
    <location>
        <begin position="65"/>
        <end position="74"/>
    </location>
</feature>
<name>A0ABN9U4L0_9DINO</name>
<feature type="compositionally biased region" description="Basic and acidic residues" evidence="1">
    <location>
        <begin position="158"/>
        <end position="176"/>
    </location>
</feature>
<evidence type="ECO:0000256" key="1">
    <source>
        <dbReference type="SAM" id="MobiDB-lite"/>
    </source>
</evidence>
<dbReference type="Proteomes" id="UP001189429">
    <property type="component" value="Unassembled WGS sequence"/>
</dbReference>
<feature type="non-terminal residue" evidence="2">
    <location>
        <position position="230"/>
    </location>
</feature>
<reference evidence="2" key="1">
    <citation type="submission" date="2023-10" db="EMBL/GenBank/DDBJ databases">
        <authorList>
            <person name="Chen Y."/>
            <person name="Shah S."/>
            <person name="Dougan E. K."/>
            <person name="Thang M."/>
            <person name="Chan C."/>
        </authorList>
    </citation>
    <scope>NUCLEOTIDE SEQUENCE [LARGE SCALE GENOMIC DNA]</scope>
</reference>
<feature type="region of interest" description="Disordered" evidence="1">
    <location>
        <begin position="158"/>
        <end position="230"/>
    </location>
</feature>
<dbReference type="EMBL" id="CAUYUJ010015375">
    <property type="protein sequence ID" value="CAK0853130.1"/>
    <property type="molecule type" value="Genomic_DNA"/>
</dbReference>
<comment type="caution">
    <text evidence="2">The sequence shown here is derived from an EMBL/GenBank/DDBJ whole genome shotgun (WGS) entry which is preliminary data.</text>
</comment>